<sequence>MRTLLHCQSAQRALSAVRGHRGLSPPQSERSWSASRSWSALLIAACRCCCIRTPATRTGPIARPSLPPAVRNLCVLCGMRSAAAVTVVIIEFFRATLVQQNRNPLAFAPIIVVICGRRNCPRGGRSCREHYVLLDKNVNACVF</sequence>
<gene>
    <name evidence="1" type="ORF">BD311DRAFT_747451</name>
</gene>
<proteinExistence type="predicted"/>
<dbReference type="AlphaFoldDB" id="A0A4Q9N4V1"/>
<name>A0A4Q9N4V1_9APHY</name>
<protein>
    <submittedName>
        <fullName evidence="1">Uncharacterized protein</fullName>
    </submittedName>
</protein>
<dbReference type="Proteomes" id="UP000292957">
    <property type="component" value="Unassembled WGS sequence"/>
</dbReference>
<organism evidence="1">
    <name type="scientific">Dichomitus squalens</name>
    <dbReference type="NCBI Taxonomy" id="114155"/>
    <lineage>
        <taxon>Eukaryota</taxon>
        <taxon>Fungi</taxon>
        <taxon>Dikarya</taxon>
        <taxon>Basidiomycota</taxon>
        <taxon>Agaricomycotina</taxon>
        <taxon>Agaricomycetes</taxon>
        <taxon>Polyporales</taxon>
        <taxon>Polyporaceae</taxon>
        <taxon>Dichomitus</taxon>
    </lineage>
</organism>
<dbReference type="EMBL" id="ML143389">
    <property type="protein sequence ID" value="TBU34282.1"/>
    <property type="molecule type" value="Genomic_DNA"/>
</dbReference>
<evidence type="ECO:0000313" key="1">
    <source>
        <dbReference type="EMBL" id="TBU34282.1"/>
    </source>
</evidence>
<accession>A0A4Q9N4V1</accession>
<reference evidence="1" key="1">
    <citation type="submission" date="2019-01" db="EMBL/GenBank/DDBJ databases">
        <title>Draft genome sequences of three monokaryotic isolates of the white-rot basidiomycete fungus Dichomitus squalens.</title>
        <authorList>
            <consortium name="DOE Joint Genome Institute"/>
            <person name="Lopez S.C."/>
            <person name="Andreopoulos B."/>
            <person name="Pangilinan J."/>
            <person name="Lipzen A."/>
            <person name="Riley R."/>
            <person name="Ahrendt S."/>
            <person name="Ng V."/>
            <person name="Barry K."/>
            <person name="Daum C."/>
            <person name="Grigoriev I.V."/>
            <person name="Hilden K.S."/>
            <person name="Makela M.R."/>
            <person name="de Vries R.P."/>
        </authorList>
    </citation>
    <scope>NUCLEOTIDE SEQUENCE [LARGE SCALE GENOMIC DNA]</scope>
    <source>
        <strain evidence="1">OM18370.1</strain>
    </source>
</reference>